<dbReference type="SUPFAM" id="SSF52540">
    <property type="entry name" value="P-loop containing nucleoside triphosphate hydrolases"/>
    <property type="match status" value="1"/>
</dbReference>
<dbReference type="InterPro" id="IPR017731">
    <property type="entry name" value="TssM1-like"/>
</dbReference>
<feature type="transmembrane region" description="Helical" evidence="2">
    <location>
        <begin position="437"/>
        <end position="454"/>
    </location>
</feature>
<keyword evidence="2" id="KW-0472">Membrane</keyword>
<keyword evidence="2" id="KW-0812">Transmembrane</keyword>
<feature type="domain" description="Type VI secretion system IcmF C-terminal" evidence="3">
    <location>
        <begin position="1034"/>
        <end position="1139"/>
    </location>
</feature>
<evidence type="ECO:0000259" key="5">
    <source>
        <dbReference type="Pfam" id="PF14331"/>
    </source>
</evidence>
<dbReference type="Pfam" id="PF06761">
    <property type="entry name" value="IcmF-related"/>
    <property type="match status" value="1"/>
</dbReference>
<reference evidence="7 8" key="1">
    <citation type="submission" date="2023-07" db="EMBL/GenBank/DDBJ databases">
        <title>Identification of four novel Pseudomonas species associated with bacterial leaf spot of cucurbits.</title>
        <authorList>
            <person name="Fullem K.R."/>
        </authorList>
    </citation>
    <scope>NUCLEOTIDE SEQUENCE [LARGE SCALE GENOMIC DNA]</scope>
    <source>
        <strain evidence="7 8">K18</strain>
    </source>
</reference>
<evidence type="ECO:0000259" key="6">
    <source>
        <dbReference type="Pfam" id="PF21070"/>
    </source>
</evidence>
<accession>A0ABT9C0C0</accession>
<dbReference type="Pfam" id="PF21070">
    <property type="entry name" value="IcmF_helical"/>
    <property type="match status" value="1"/>
</dbReference>
<evidence type="ECO:0000259" key="4">
    <source>
        <dbReference type="Pfam" id="PF06761"/>
    </source>
</evidence>
<feature type="domain" description="Type VI secretion system component TssM1 N-terminal" evidence="5">
    <location>
        <begin position="198"/>
        <end position="441"/>
    </location>
</feature>
<feature type="transmembrane region" description="Helical" evidence="2">
    <location>
        <begin position="50"/>
        <end position="69"/>
    </location>
</feature>
<feature type="transmembrane region" description="Helical" evidence="2">
    <location>
        <begin position="16"/>
        <end position="38"/>
    </location>
</feature>
<proteinExistence type="predicted"/>
<feature type="region of interest" description="Disordered" evidence="1">
    <location>
        <begin position="75"/>
        <end position="98"/>
    </location>
</feature>
<dbReference type="PANTHER" id="PTHR36153:SF1">
    <property type="entry name" value="TYPE VI SECRETION SYSTEM COMPONENT TSSM1"/>
    <property type="match status" value="1"/>
</dbReference>
<name>A0ABT9C0C0_9PSED</name>
<keyword evidence="8" id="KW-1185">Reference proteome</keyword>
<keyword evidence="2" id="KW-1133">Transmembrane helix</keyword>
<evidence type="ECO:0000313" key="7">
    <source>
        <dbReference type="EMBL" id="MDO7896637.1"/>
    </source>
</evidence>
<dbReference type="RefSeq" id="WP_304552913.1">
    <property type="nucleotide sequence ID" value="NZ_JAUQOP010000006.1"/>
</dbReference>
<organism evidence="7 8">
    <name type="scientific">Pseudomonas citrulli</name>
    <dbReference type="NCBI Taxonomy" id="3064347"/>
    <lineage>
        <taxon>Bacteria</taxon>
        <taxon>Pseudomonadati</taxon>
        <taxon>Pseudomonadota</taxon>
        <taxon>Gammaproteobacteria</taxon>
        <taxon>Pseudomonadales</taxon>
        <taxon>Pseudomonadaceae</taxon>
        <taxon>Pseudomonas</taxon>
    </lineage>
</organism>
<dbReference type="Pfam" id="PF14331">
    <property type="entry name" value="IcmF-related_N"/>
    <property type="match status" value="1"/>
</dbReference>
<gene>
    <name evidence="7" type="primary">tssM</name>
    <name evidence="7" type="ORF">Q6A48_06995</name>
</gene>
<dbReference type="InterPro" id="IPR027417">
    <property type="entry name" value="P-loop_NTPase"/>
</dbReference>
<dbReference type="InterPro" id="IPR048677">
    <property type="entry name" value="TssM1_hel"/>
</dbReference>
<dbReference type="EMBL" id="JAUQOP010000006">
    <property type="protein sequence ID" value="MDO7896637.1"/>
    <property type="molecule type" value="Genomic_DNA"/>
</dbReference>
<evidence type="ECO:0000256" key="1">
    <source>
        <dbReference type="SAM" id="MobiDB-lite"/>
    </source>
</evidence>
<dbReference type="Proteomes" id="UP001228019">
    <property type="component" value="Unassembled WGS sequence"/>
</dbReference>
<dbReference type="PANTHER" id="PTHR36153">
    <property type="entry name" value="INNER MEMBRANE PROTEIN-RELATED"/>
    <property type="match status" value="1"/>
</dbReference>
<feature type="domain" description="Type VI secretion system component TssM1 helical" evidence="6">
    <location>
        <begin position="928"/>
        <end position="1025"/>
    </location>
</feature>
<dbReference type="InterPro" id="IPR009612">
    <property type="entry name" value="IcmF-rel"/>
</dbReference>
<dbReference type="InterPro" id="IPR053156">
    <property type="entry name" value="T6SS_TssM-like"/>
</dbReference>
<evidence type="ECO:0000256" key="2">
    <source>
        <dbReference type="SAM" id="Phobius"/>
    </source>
</evidence>
<protein>
    <submittedName>
        <fullName evidence="7">Type VI secretion system membrane subunit TssM</fullName>
    </submittedName>
</protein>
<dbReference type="NCBIfam" id="TIGR03348">
    <property type="entry name" value="VI_IcmF"/>
    <property type="match status" value="1"/>
</dbReference>
<evidence type="ECO:0000259" key="3">
    <source>
        <dbReference type="Pfam" id="PF06744"/>
    </source>
</evidence>
<feature type="domain" description="IcmF-related" evidence="4">
    <location>
        <begin position="507"/>
        <end position="781"/>
    </location>
</feature>
<sequence length="1159" mass="130892">MKLLLRKVDAWVRQRWAWSLLLVLCASLLVWWVGPLLAVNDYKFWASPTARLLSVSALLLGWGLGMVFANGRAGSPATVQENDTDQPGGPHRTRLDQEQREVRTRFKAAMRTLKTASSCPGQGKRRRNDLPWYLLIGPPASGKTHLLEGSGLEFLHKCERTPLDDHSGTRYCEWYFTEHAVLVDTAGRFLTQRDGDIDSHAWGVLLELLRKRRRGRPLSGVLLTVPTELLLLGSEGEIAALARQAQGRLQELKQRLHIDVPIYLVLSKADCVPGFNEFFDSLTREERDQVLGASFSRDPRASAVSEWRAHFEALLQRLNSQVILRMHQERDTRRRSHILDFPHQLEQLGANLCLLVEQAFAGSDRTLRGFYLTCAPQPGLAMKPSVGQGSAGAHTNSPFGEAPRFIHHLVSRVIFPEADLADLDQRERRLINWGQRTVYLAGLAILGLFGLLWANGFSTNHERLEHLRTLAQRWNQQQSAPVKGDDWITMLQSLDVRFEATQVFPPLTAVPWYERVGLYQGRASHAVVTDAYVRDLQTQLLPRIALRLEEHIRDNWNDREQLLSSLRAYLMLNRREHRDTEWLKDRLGKDGSLRHAGNTALQEGLNSHFARLLEQPFVFPLDETLVAQAREALRSESMAVVVYRMLYERASHLPHYRLSHHLGAQGASFTGTDHVIPGLYTRQGFERYFSVQGTILVSELLRDNWVLGDGEGLSNMDMRRLMAELEQLYFRDYANHWSEALGRVMLQPVTGIAEGAEQLAGLASAHSPILQLLVQVREHTRIQSVSERLDDAAPTSGKSGSIGKLVVMAGKGADALAENPPDTARRALQRRFDPLHRLLDADNGPTADLNQALRALDDLQLQLASLARAGAPEHAAFELARGRMGGQRDALSHLRSASGRLPRPVSAWFSGLADDSWRLVLNDSYRYLNQRYQNELYSFYGKAINKRYPFSAHSVSDVALEDFRAFFRNEGLVDQFFERYLRPFVSGTPGHYKLRSVDGQSLPMSEAYLDQMTTAHTIRRSFFAHDPATPQVQFTLEPYTLDPTVSRSEFRFGDKTLEYRHGPILPMAFSWPSDAQAGRAALVLEKMTGRGVGIEKNTGPWSLFRLFDLMPSEYLSGRAVTVLKADLGGLRANYLLTSQRAPNPFDMEALRTFRMPVQL</sequence>
<dbReference type="InterPro" id="IPR010623">
    <property type="entry name" value="IcmF_C"/>
</dbReference>
<dbReference type="InterPro" id="IPR025743">
    <property type="entry name" value="TssM1_N"/>
</dbReference>
<comment type="caution">
    <text evidence="7">The sequence shown here is derived from an EMBL/GenBank/DDBJ whole genome shotgun (WGS) entry which is preliminary data.</text>
</comment>
<dbReference type="Pfam" id="PF06744">
    <property type="entry name" value="IcmF_C"/>
    <property type="match status" value="1"/>
</dbReference>
<evidence type="ECO:0000313" key="8">
    <source>
        <dbReference type="Proteomes" id="UP001228019"/>
    </source>
</evidence>